<accession>A0ABV8UVZ0</accession>
<name>A0ABV8UVZ0_9BACL</name>
<dbReference type="Proteomes" id="UP001595733">
    <property type="component" value="Unassembled WGS sequence"/>
</dbReference>
<evidence type="ECO:0000256" key="1">
    <source>
        <dbReference type="SAM" id="Phobius"/>
    </source>
</evidence>
<comment type="caution">
    <text evidence="2">The sequence shown here is derived from an EMBL/GenBank/DDBJ whole genome shotgun (WGS) entry which is preliminary data.</text>
</comment>
<gene>
    <name evidence="2" type="ORF">ACFO0S_08705</name>
</gene>
<evidence type="ECO:0000313" key="2">
    <source>
        <dbReference type="EMBL" id="MFC4355125.1"/>
    </source>
</evidence>
<keyword evidence="1" id="KW-0812">Transmembrane</keyword>
<keyword evidence="1" id="KW-1133">Transmembrane helix</keyword>
<reference evidence="3" key="1">
    <citation type="journal article" date="2019" name="Int. J. Syst. Evol. Microbiol.">
        <title>The Global Catalogue of Microorganisms (GCM) 10K type strain sequencing project: providing services to taxonomists for standard genome sequencing and annotation.</title>
        <authorList>
            <consortium name="The Broad Institute Genomics Platform"/>
            <consortium name="The Broad Institute Genome Sequencing Center for Infectious Disease"/>
            <person name="Wu L."/>
            <person name="Ma J."/>
        </authorList>
    </citation>
    <scope>NUCLEOTIDE SEQUENCE [LARGE SCALE GENOMIC DNA]</scope>
    <source>
        <strain evidence="3">CCUG 50353</strain>
    </source>
</reference>
<organism evidence="2 3">
    <name type="scientific">Chryseomicrobium palamuruense</name>
    <dbReference type="NCBI Taxonomy" id="682973"/>
    <lineage>
        <taxon>Bacteria</taxon>
        <taxon>Bacillati</taxon>
        <taxon>Bacillota</taxon>
        <taxon>Bacilli</taxon>
        <taxon>Bacillales</taxon>
        <taxon>Caryophanaceae</taxon>
        <taxon>Chryseomicrobium</taxon>
    </lineage>
</organism>
<dbReference type="RefSeq" id="WP_378141478.1">
    <property type="nucleotide sequence ID" value="NZ_JBHSEF010000022.1"/>
</dbReference>
<dbReference type="EMBL" id="JBHSEF010000022">
    <property type="protein sequence ID" value="MFC4355125.1"/>
    <property type="molecule type" value="Genomic_DNA"/>
</dbReference>
<proteinExistence type="predicted"/>
<keyword evidence="1" id="KW-0472">Membrane</keyword>
<evidence type="ECO:0000313" key="3">
    <source>
        <dbReference type="Proteomes" id="UP001595733"/>
    </source>
</evidence>
<protein>
    <submittedName>
        <fullName evidence="2">Uncharacterized protein</fullName>
    </submittedName>
</protein>
<feature type="transmembrane region" description="Helical" evidence="1">
    <location>
        <begin position="153"/>
        <end position="174"/>
    </location>
</feature>
<keyword evidence="3" id="KW-1185">Reference proteome</keyword>
<sequence>MKNSLVWLLLTLWLVVCALGSTILYLTHKPIFEMELEFVVLTTETERPYEQQQMDQAFINTYTKYLLSHSFLSTVSDESPTTVRKRIKIDTQPGNYLVTVRIRDEDQRTVKELALCVSNQWLEDSEQIFRQQNVQLLTNIEEHQPQRIDLLPWQRSCIWILGITFLFCAGYSFWRRFVR</sequence>